<comment type="caution">
    <text evidence="1">The sequence shown here is derived from an EMBL/GenBank/DDBJ whole genome shotgun (WGS) entry which is preliminary data.</text>
</comment>
<organism evidence="1 2">
    <name type="scientific">Hypoxylon rubiginosum</name>
    <dbReference type="NCBI Taxonomy" id="110542"/>
    <lineage>
        <taxon>Eukaryota</taxon>
        <taxon>Fungi</taxon>
        <taxon>Dikarya</taxon>
        <taxon>Ascomycota</taxon>
        <taxon>Pezizomycotina</taxon>
        <taxon>Sordariomycetes</taxon>
        <taxon>Xylariomycetidae</taxon>
        <taxon>Xylariales</taxon>
        <taxon>Hypoxylaceae</taxon>
        <taxon>Hypoxylon</taxon>
    </lineage>
</organism>
<proteinExistence type="predicted"/>
<dbReference type="Proteomes" id="UP001497700">
    <property type="component" value="Unassembled WGS sequence"/>
</dbReference>
<reference evidence="1 2" key="1">
    <citation type="journal article" date="2022" name="New Phytol.">
        <title>Ecological generalism drives hyperdiversity of secondary metabolite gene clusters in xylarialean endophytes.</title>
        <authorList>
            <person name="Franco M.E.E."/>
            <person name="Wisecaver J.H."/>
            <person name="Arnold A.E."/>
            <person name="Ju Y.M."/>
            <person name="Slot J.C."/>
            <person name="Ahrendt S."/>
            <person name="Moore L.P."/>
            <person name="Eastman K.E."/>
            <person name="Scott K."/>
            <person name="Konkel Z."/>
            <person name="Mondo S.J."/>
            <person name="Kuo A."/>
            <person name="Hayes R.D."/>
            <person name="Haridas S."/>
            <person name="Andreopoulos B."/>
            <person name="Riley R."/>
            <person name="LaButti K."/>
            <person name="Pangilinan J."/>
            <person name="Lipzen A."/>
            <person name="Amirebrahimi M."/>
            <person name="Yan J."/>
            <person name="Adam C."/>
            <person name="Keymanesh K."/>
            <person name="Ng V."/>
            <person name="Louie K."/>
            <person name="Northen T."/>
            <person name="Drula E."/>
            <person name="Henrissat B."/>
            <person name="Hsieh H.M."/>
            <person name="Youens-Clark K."/>
            <person name="Lutzoni F."/>
            <person name="Miadlikowska J."/>
            <person name="Eastwood D.C."/>
            <person name="Hamelin R.C."/>
            <person name="Grigoriev I.V."/>
            <person name="U'Ren J.M."/>
        </authorList>
    </citation>
    <scope>NUCLEOTIDE SEQUENCE [LARGE SCALE GENOMIC DNA]</scope>
    <source>
        <strain evidence="1 2">CBS 119005</strain>
    </source>
</reference>
<protein>
    <submittedName>
        <fullName evidence="1">Integral membrane protein</fullName>
    </submittedName>
</protein>
<evidence type="ECO:0000313" key="2">
    <source>
        <dbReference type="Proteomes" id="UP001497700"/>
    </source>
</evidence>
<keyword evidence="2" id="KW-1185">Reference proteome</keyword>
<name>A0ACB9Z9A7_9PEZI</name>
<sequence length="324" mass="34783">MGYRDNLIAAMTVFLVVDTLAMTARLYVRIKMLTRGFGLDDVVLLLTYIGFIMSCAMGFTSMHYGYAAPDQQPYYNKTKATQFLFANQLGLYISAGLVKIAVALVLYRIASTKRLRWLLIGSMVIVTIWTIVMTLFASWPCARSGSSNWAGSRTCTQVGYFRTITNIFIDYFYALLPVFMLRKVHMNTRIKISVMLLLGLGAFASSATIAKLVIIVKLSTAKGAVADGLHYDLLLWADVELGMAIFAASAAALRPLLSKFAPAIWGRSTPAPDSHGASSAAAGSGPYRALGAGGNEMRPLSGVRGGGGSKGVGGSDGEEQISVV</sequence>
<dbReference type="EMBL" id="MU393441">
    <property type="protein sequence ID" value="KAI4868077.1"/>
    <property type="molecule type" value="Genomic_DNA"/>
</dbReference>
<accession>A0ACB9Z9A7</accession>
<gene>
    <name evidence="1" type="ORF">F4820DRAFT_466850</name>
</gene>
<evidence type="ECO:0000313" key="1">
    <source>
        <dbReference type="EMBL" id="KAI4868077.1"/>
    </source>
</evidence>